<proteinExistence type="predicted"/>
<protein>
    <submittedName>
        <fullName evidence="1">Uncharacterized protein</fullName>
    </submittedName>
</protein>
<evidence type="ECO:0000313" key="2">
    <source>
        <dbReference type="Proteomes" id="UP000676506"/>
    </source>
</evidence>
<evidence type="ECO:0000313" key="1">
    <source>
        <dbReference type="EMBL" id="QUW02025.1"/>
    </source>
</evidence>
<keyword evidence="2" id="KW-1185">Reference proteome</keyword>
<dbReference type="EMBL" id="CP072648">
    <property type="protein sequence ID" value="QUW02025.1"/>
    <property type="molecule type" value="Genomic_DNA"/>
</dbReference>
<accession>A0ABX8BAE1</accession>
<name>A0ABX8BAE1_9BACT</name>
<organism evidence="1 2">
    <name type="scientific">Chloracidobacterium validum</name>
    <dbReference type="NCBI Taxonomy" id="2821543"/>
    <lineage>
        <taxon>Bacteria</taxon>
        <taxon>Pseudomonadati</taxon>
        <taxon>Acidobacteriota</taxon>
        <taxon>Terriglobia</taxon>
        <taxon>Terriglobales</taxon>
        <taxon>Acidobacteriaceae</taxon>
        <taxon>Chloracidobacterium</taxon>
    </lineage>
</organism>
<sequence length="231" mass="25315">MIGLLAGGLSPACRETPRHAHESITRPALAERIARGEVRIERLGMALRPEQPFFGRIIEISLRNTGNKPLIVVIEPGQLLRSQSPDITDLVVTNREEIALDAGQTAQRNIEVFSLSRRKLSMTRETVYTLGNLTEGDVYAFVTCFAANRPPEPPPPPPGSGLPPQKLDLTPFQLALWCVADGLDRQALLEGVALNPVLKGGEYGRSRDYLDGQAKYVQGLLDSCGLAKYKF</sequence>
<dbReference type="RefSeq" id="WP_211427916.1">
    <property type="nucleotide sequence ID" value="NZ_CP072648.1"/>
</dbReference>
<dbReference type="Proteomes" id="UP000676506">
    <property type="component" value="Chromosome 1"/>
</dbReference>
<reference evidence="1 2" key="1">
    <citation type="submission" date="2021-03" db="EMBL/GenBank/DDBJ databases">
        <title>Genomic and phenotypic characterization of Chloracidobacterium isolates provides evidence for multiple species.</title>
        <authorList>
            <person name="Saini M.K."/>
            <person name="Costas A.M.G."/>
            <person name="Tank M."/>
            <person name="Bryant D.A."/>
        </authorList>
    </citation>
    <scope>NUCLEOTIDE SEQUENCE [LARGE SCALE GENOMIC DNA]</scope>
    <source>
        <strain evidence="1 2">BV2-C</strain>
    </source>
</reference>
<gene>
    <name evidence="1" type="ORF">J8C06_06520</name>
</gene>